<keyword evidence="3" id="KW-1185">Reference proteome</keyword>
<dbReference type="Proteomes" id="UP000233040">
    <property type="component" value="Unassembled WGS sequence"/>
</dbReference>
<accession>A0A2K5R8Y2</accession>
<dbReference type="Ensembl" id="ENSCCAT00000042113.1">
    <property type="protein sequence ID" value="ENSCCAP00000024598.1"/>
    <property type="gene ID" value="ENSCCAG00000030101.1"/>
</dbReference>
<evidence type="ECO:0000313" key="3">
    <source>
        <dbReference type="Proteomes" id="UP000233040"/>
    </source>
</evidence>
<name>A0A2K5R8Y2_CEBIM</name>
<sequence length="51" mass="5682">MSQSVVPALSKIQRGPARQSGSFNHQLRNSFSPQDNCTGILDYLLESIDFK</sequence>
<protein>
    <submittedName>
        <fullName evidence="2">Uncharacterized protein</fullName>
    </submittedName>
</protein>
<evidence type="ECO:0000313" key="2">
    <source>
        <dbReference type="Ensembl" id="ENSCCAP00000024598.1"/>
    </source>
</evidence>
<reference evidence="2" key="2">
    <citation type="submission" date="2025-09" db="UniProtKB">
        <authorList>
            <consortium name="Ensembl"/>
        </authorList>
    </citation>
    <scope>IDENTIFICATION</scope>
</reference>
<organism evidence="2 3">
    <name type="scientific">Cebus imitator</name>
    <name type="common">Panamanian white-faced capuchin</name>
    <name type="synonym">Cebus capucinus imitator</name>
    <dbReference type="NCBI Taxonomy" id="2715852"/>
    <lineage>
        <taxon>Eukaryota</taxon>
        <taxon>Metazoa</taxon>
        <taxon>Chordata</taxon>
        <taxon>Craniata</taxon>
        <taxon>Vertebrata</taxon>
        <taxon>Euteleostomi</taxon>
        <taxon>Mammalia</taxon>
        <taxon>Eutheria</taxon>
        <taxon>Euarchontoglires</taxon>
        <taxon>Primates</taxon>
        <taxon>Haplorrhini</taxon>
        <taxon>Platyrrhini</taxon>
        <taxon>Cebidae</taxon>
        <taxon>Cebinae</taxon>
        <taxon>Cebus</taxon>
    </lineage>
</organism>
<reference evidence="2" key="1">
    <citation type="submission" date="2025-08" db="UniProtKB">
        <authorList>
            <consortium name="Ensembl"/>
        </authorList>
    </citation>
    <scope>IDENTIFICATION</scope>
</reference>
<feature type="compositionally biased region" description="Polar residues" evidence="1">
    <location>
        <begin position="19"/>
        <end position="29"/>
    </location>
</feature>
<feature type="region of interest" description="Disordered" evidence="1">
    <location>
        <begin position="1"/>
        <end position="29"/>
    </location>
</feature>
<dbReference type="OMA" id="RINHCTA"/>
<evidence type="ECO:0000256" key="1">
    <source>
        <dbReference type="SAM" id="MobiDB-lite"/>
    </source>
</evidence>
<dbReference type="AlphaFoldDB" id="A0A2K5R8Y2"/>
<dbReference type="GeneTree" id="ENSGT00910000147271"/>
<proteinExistence type="predicted"/>